<reference evidence="3" key="2">
    <citation type="journal article" date="2019" name="BMC Genomics">
        <title>Complete genome sequence analysis of the thermoacidophilic verrucomicrobial methanotroph 'Candidatus Methylacidiphilum kamchatkense' strain Kam1 and comparison with its closest relatives.</title>
        <authorList>
            <person name="Kruse T."/>
            <person name="Ratnadevi C.M."/>
            <person name="Erikstad H.A."/>
            <person name="Birkeland N.K."/>
        </authorList>
    </citation>
    <scope>NUCLEOTIDE SEQUENCE</scope>
    <source>
        <strain evidence="3">Kam1</strain>
    </source>
</reference>
<organism evidence="3 5">
    <name type="scientific">Methylacidiphilum kamchatkense Kam1</name>
    <dbReference type="NCBI Taxonomy" id="1202785"/>
    <lineage>
        <taxon>Bacteria</taxon>
        <taxon>Pseudomonadati</taxon>
        <taxon>Verrucomicrobiota</taxon>
        <taxon>Methylacidiphilae</taxon>
        <taxon>Methylacidiphilales</taxon>
        <taxon>Methylacidiphilaceae</taxon>
        <taxon>Methylacidiphilum (ex Ratnadevi et al. 2023)</taxon>
    </lineage>
</organism>
<dbReference type="InterPro" id="IPR007314">
    <property type="entry name" value="Cofac_haem-bd_dom"/>
</dbReference>
<proteinExistence type="predicted"/>
<name>A0A0C1UQD8_9BACT</name>
<evidence type="ECO:0000259" key="1">
    <source>
        <dbReference type="Pfam" id="PF04187"/>
    </source>
</evidence>
<reference evidence="2 4" key="1">
    <citation type="submission" date="2014-08" db="EMBL/GenBank/DDBJ databases">
        <title>Methylacidiphilum kamchatkense strain Kam1 draft genome sequence.</title>
        <authorList>
            <person name="Birkeland N.-K."/>
            <person name="Erikstad H.A."/>
        </authorList>
    </citation>
    <scope>NUCLEOTIDE SEQUENCE [LARGE SCALE GENOMIC DNA]</scope>
    <source>
        <strain evidence="2 4">Kam1</strain>
    </source>
</reference>
<dbReference type="EMBL" id="CP037899">
    <property type="protein sequence ID" value="QDQ41319.1"/>
    <property type="molecule type" value="Genomic_DNA"/>
</dbReference>
<dbReference type="CDD" id="cd14727">
    <property type="entry name" value="ChanN-like"/>
    <property type="match status" value="1"/>
</dbReference>
<dbReference type="Gene3D" id="3.40.50.11550">
    <property type="match status" value="1"/>
</dbReference>
<accession>A0A0C1UQD8</accession>
<feature type="domain" description="Haem-binding uptake Tiki superfamily ChaN" evidence="1">
    <location>
        <begin position="39"/>
        <end position="242"/>
    </location>
</feature>
<dbReference type="SUPFAM" id="SSF159501">
    <property type="entry name" value="EreA/ChaN-like"/>
    <property type="match status" value="1"/>
</dbReference>
<dbReference type="AlphaFoldDB" id="A0A0C1UQD8"/>
<sequence length="296" mass="34011">MKKIFILLIFFLSFCRIGNAAEGIWIDLKTGAIVSQKELIEDLSKARILYLGEVHTLHSHHKAQLELLKLLYNRHIPLALALESLEAKDQKIIDQFINGQLSFKQFSEAIQWKKKWPNYLDYKPLCLFAQKHHIPLIGIDTTHSIISKVAREGYHSLAKKEQAAFPLATIPPLYRRFLTPYLSVHAFMDKQRIAFAIEAQRLRESSMAKHILSFLNSPLGSKRTMCVVTGEVHVRYGLGIPQLTQQFAQRILLFGSKEPLRLSKKEQQISKQLVLDHQSFSFIPSTVADYFELLAF</sequence>
<dbReference type="Pfam" id="PF04187">
    <property type="entry name" value="Cofac_haem_bdg"/>
    <property type="match status" value="1"/>
</dbReference>
<dbReference type="OrthoDB" id="9795827at2"/>
<keyword evidence="4" id="KW-1185">Reference proteome</keyword>
<dbReference type="KEGG" id="mkc:kam1_58"/>
<evidence type="ECO:0000313" key="5">
    <source>
        <dbReference type="Proteomes" id="UP000315925"/>
    </source>
</evidence>
<evidence type="ECO:0000313" key="4">
    <source>
        <dbReference type="Proteomes" id="UP000031594"/>
    </source>
</evidence>
<protein>
    <submittedName>
        <fullName evidence="3">Putative iron-regulated protein</fullName>
    </submittedName>
</protein>
<reference evidence="5" key="3">
    <citation type="submission" date="2019-03" db="EMBL/GenBank/DDBJ databases">
        <title>Complete genome of Methylacidiphilum kamchatkense Kam1.</title>
        <authorList>
            <person name="Kruse T."/>
            <person name="Murarilal Ratnadevi C."/>
            <person name="Erikstad H.-A."/>
            <person name="Birkeland N.-K."/>
        </authorList>
    </citation>
    <scope>NUCLEOTIDE SEQUENCE [LARGE SCALE GENOMIC DNA]</scope>
    <source>
        <strain evidence="5">kam1</strain>
    </source>
</reference>
<evidence type="ECO:0000313" key="2">
    <source>
        <dbReference type="EMBL" id="KIE58594.1"/>
    </source>
</evidence>
<dbReference type="EMBL" id="JQNX01000004">
    <property type="protein sequence ID" value="KIE58594.1"/>
    <property type="molecule type" value="Genomic_DNA"/>
</dbReference>
<dbReference type="Proteomes" id="UP000031594">
    <property type="component" value="Unassembled WGS sequence"/>
</dbReference>
<dbReference type="Proteomes" id="UP000315925">
    <property type="component" value="Chromosome"/>
</dbReference>
<gene>
    <name evidence="2" type="ORF">A946_06930</name>
    <name evidence="3" type="ORF">kam1_58</name>
</gene>
<dbReference type="RefSeq" id="WP_039721546.1">
    <property type="nucleotide sequence ID" value="NZ_CP037899.1"/>
</dbReference>
<dbReference type="STRING" id="1202785.A946_06930"/>
<evidence type="ECO:0000313" key="3">
    <source>
        <dbReference type="EMBL" id="QDQ41319.1"/>
    </source>
</evidence>